<dbReference type="OMA" id="PHARCAY"/>
<reference evidence="8" key="1">
    <citation type="submission" date="2021-05" db="EMBL/GenBank/DDBJ databases">
        <title>The genome of the haptophyte Pavlova lutheri (Diacronema luteri, Pavlovales) - a model for lipid biosynthesis in eukaryotic algae.</title>
        <authorList>
            <person name="Hulatt C.J."/>
            <person name="Posewitz M.C."/>
        </authorList>
    </citation>
    <scope>NUCLEOTIDE SEQUENCE</scope>
    <source>
        <strain evidence="8">NIVA-4/92</strain>
    </source>
</reference>
<protein>
    <recommendedName>
        <fullName evidence="7">Sugar phosphate transporter domain-containing protein</fullName>
    </recommendedName>
</protein>
<accession>A0A8J6C5I9</accession>
<feature type="transmembrane region" description="Helical" evidence="6">
    <location>
        <begin position="233"/>
        <end position="252"/>
    </location>
</feature>
<evidence type="ECO:0000256" key="5">
    <source>
        <dbReference type="SAM" id="MobiDB-lite"/>
    </source>
</evidence>
<feature type="compositionally biased region" description="Low complexity" evidence="5">
    <location>
        <begin position="678"/>
        <end position="694"/>
    </location>
</feature>
<evidence type="ECO:0000259" key="7">
    <source>
        <dbReference type="Pfam" id="PF03151"/>
    </source>
</evidence>
<feature type="region of interest" description="Disordered" evidence="5">
    <location>
        <begin position="132"/>
        <end position="186"/>
    </location>
</feature>
<dbReference type="OrthoDB" id="6418713at2759"/>
<feature type="transmembrane region" description="Helical" evidence="6">
    <location>
        <begin position="452"/>
        <end position="471"/>
    </location>
</feature>
<evidence type="ECO:0000313" key="8">
    <source>
        <dbReference type="EMBL" id="KAG8462667.1"/>
    </source>
</evidence>
<keyword evidence="9" id="KW-1185">Reference proteome</keyword>
<evidence type="ECO:0000256" key="2">
    <source>
        <dbReference type="ARBA" id="ARBA00022692"/>
    </source>
</evidence>
<feature type="transmembrane region" description="Helical" evidence="6">
    <location>
        <begin position="300"/>
        <end position="324"/>
    </location>
</feature>
<dbReference type="Pfam" id="PF03151">
    <property type="entry name" value="TPT"/>
    <property type="match status" value="1"/>
</dbReference>
<sequence>MRGAADGAGGASAFDPAEACKSSINSRPTATDAEHVAMPRRKLSVVQSDEAAAAALREAVLLAEDFETLKVNAAAIEASRPGSARGVAAMAAAFSSGASGGCGGGGGGGGGGCGGWAGTSSVDASAGHGVSAGAGAGAARSGGHDGGARVHGAHGRAPPRRGASGGSDSTGFLDDDEESGRGAGGAYGGHGGHGNYAVASHGALLGPLVGGGSGGVARAVAALRLRLGGSRSIMAVLSCVAWAASSNGLIVVNKVIMTNDNFRYPMALSSLGMLASSVCSYGAVRALGLGAHEVSWRMHAFRILPVGFLMAVMFYFGNLCYLYISLAYIQMLKTGSPILTMCALALAGLEMPSVRLVAAVLLIAAGTAVTSLGELHFSWLGFFYMLLSQLADSARLVMTQVLLTTLKFHPLEGLMHLSPACTLCLWAGTSALELPEMRARNALGLVAAKPGLYFASAIMGFFVNVASLMVIKYTGSLTLKLLGAVSNALLVVCAAVLFGDELSLLEMCGYVVSLGGFVAYNLIKLGACGPEAGGEQGGGGGDGAGGGAALAAHRGGGRGGGGVDGFGRHESDASLERCALLGDGARELDGAQRAAGARGRPGGLHAMGCGGGGSGSCDDGGSASDFGLLGDGDDNDSGLDDNGGGGRGLGREPHARCAYDDEGADERTPLTTPALRPAGARGAQGGFAAASGVR</sequence>
<keyword evidence="4 6" id="KW-0472">Membrane</keyword>
<comment type="caution">
    <text evidence="8">The sequence shown here is derived from an EMBL/GenBank/DDBJ whole genome shotgun (WGS) entry which is preliminary data.</text>
</comment>
<comment type="subcellular location">
    <subcellularLocation>
        <location evidence="1">Membrane</location>
        <topology evidence="1">Multi-pass membrane protein</topology>
    </subcellularLocation>
</comment>
<evidence type="ECO:0000256" key="1">
    <source>
        <dbReference type="ARBA" id="ARBA00004141"/>
    </source>
</evidence>
<dbReference type="AlphaFoldDB" id="A0A8J6C5I9"/>
<keyword evidence="3 6" id="KW-1133">Transmembrane helix</keyword>
<feature type="region of interest" description="Disordered" evidence="5">
    <location>
        <begin position="628"/>
        <end position="694"/>
    </location>
</feature>
<dbReference type="Proteomes" id="UP000751190">
    <property type="component" value="Unassembled WGS sequence"/>
</dbReference>
<evidence type="ECO:0000256" key="6">
    <source>
        <dbReference type="SAM" id="Phobius"/>
    </source>
</evidence>
<evidence type="ECO:0000313" key="9">
    <source>
        <dbReference type="Proteomes" id="UP000751190"/>
    </source>
</evidence>
<organism evidence="8 9">
    <name type="scientific">Diacronema lutheri</name>
    <name type="common">Unicellular marine alga</name>
    <name type="synonym">Monochrysis lutheri</name>
    <dbReference type="NCBI Taxonomy" id="2081491"/>
    <lineage>
        <taxon>Eukaryota</taxon>
        <taxon>Haptista</taxon>
        <taxon>Haptophyta</taxon>
        <taxon>Pavlovophyceae</taxon>
        <taxon>Pavlovales</taxon>
        <taxon>Pavlovaceae</taxon>
        <taxon>Diacronema</taxon>
    </lineage>
</organism>
<keyword evidence="2 6" id="KW-0812">Transmembrane</keyword>
<dbReference type="GO" id="GO:0016020">
    <property type="term" value="C:membrane"/>
    <property type="evidence" value="ECO:0007669"/>
    <property type="project" value="UniProtKB-SubCell"/>
</dbReference>
<feature type="transmembrane region" description="Helical" evidence="6">
    <location>
        <begin position="478"/>
        <end position="498"/>
    </location>
</feature>
<feature type="domain" description="Sugar phosphate transporter" evidence="7">
    <location>
        <begin position="237"/>
        <end position="521"/>
    </location>
</feature>
<feature type="compositionally biased region" description="Basic and acidic residues" evidence="5">
    <location>
        <begin position="649"/>
        <end position="659"/>
    </location>
</feature>
<proteinExistence type="predicted"/>
<evidence type="ECO:0000256" key="3">
    <source>
        <dbReference type="ARBA" id="ARBA00022989"/>
    </source>
</evidence>
<name>A0A8J6C5I9_DIALT</name>
<dbReference type="EMBL" id="JAGTXO010000019">
    <property type="protein sequence ID" value="KAG8462667.1"/>
    <property type="molecule type" value="Genomic_DNA"/>
</dbReference>
<dbReference type="InterPro" id="IPR004853">
    <property type="entry name" value="Sugar_P_trans_dom"/>
</dbReference>
<evidence type="ECO:0000256" key="4">
    <source>
        <dbReference type="ARBA" id="ARBA00023136"/>
    </source>
</evidence>
<gene>
    <name evidence="8" type="ORF">KFE25_004643</name>
</gene>
<feature type="transmembrane region" description="Helical" evidence="6">
    <location>
        <begin position="356"/>
        <end position="373"/>
    </location>
</feature>
<dbReference type="PANTHER" id="PTHR11132">
    <property type="entry name" value="SOLUTE CARRIER FAMILY 35"/>
    <property type="match status" value="1"/>
</dbReference>
<feature type="transmembrane region" description="Helical" evidence="6">
    <location>
        <begin position="264"/>
        <end position="288"/>
    </location>
</feature>
<dbReference type="InterPro" id="IPR050186">
    <property type="entry name" value="TPT_transporter"/>
</dbReference>